<gene>
    <name evidence="4" type="ORF">QQ91_0008195</name>
</gene>
<evidence type="ECO:0000256" key="1">
    <source>
        <dbReference type="ARBA" id="ARBA00022741"/>
    </source>
</evidence>
<dbReference type="Pfam" id="PF13604">
    <property type="entry name" value="AAA_30"/>
    <property type="match status" value="1"/>
</dbReference>
<evidence type="ECO:0000313" key="5">
    <source>
        <dbReference type="Proteomes" id="UP000031561"/>
    </source>
</evidence>
<dbReference type="PANTHER" id="PTHR43788:SF6">
    <property type="entry name" value="DNA HELICASE B"/>
    <property type="match status" value="1"/>
</dbReference>
<evidence type="ECO:0000313" key="4">
    <source>
        <dbReference type="EMBL" id="MCM1982802.1"/>
    </source>
</evidence>
<dbReference type="Gene3D" id="3.40.50.300">
    <property type="entry name" value="P-loop containing nucleotide triphosphate hydrolases"/>
    <property type="match status" value="2"/>
</dbReference>
<keyword evidence="2" id="KW-0067">ATP-binding</keyword>
<reference evidence="4 5" key="1">
    <citation type="journal article" date="2015" name="Genome Announc.">
        <title>Draft Genome Sequence of Filamentous Marine Cyanobacterium Lyngbya confervoides Strain BDU141951.</title>
        <authorList>
            <person name="Chandrababunaidu M.M."/>
            <person name="Sen D."/>
            <person name="Tripathy S."/>
        </authorList>
    </citation>
    <scope>NUCLEOTIDE SEQUENCE [LARGE SCALE GENOMIC DNA]</scope>
    <source>
        <strain evidence="4 5">BDU141951</strain>
    </source>
</reference>
<name>A0ABD4T239_9CYAN</name>
<sequence length="436" mass="49617">MSCTQAASADILPGLVLSDQQQAGLAALEAFVQSEERIFLLTGYAGTGKTTLLQALLTRLRHQGDRRRVAFTALSNKATKVLAAMADRWDLAVDCMTCCRLLGLRPVIDKDTGQQNFTADSQRKALIHYYRLVVVDECSMINQEMWLLLVQAISDLSCTTQLLFVGDPAQLPPVHETRSLCFDQIYARFDLTDVVRYGGAIGLLADSVRQRLDQPILPSPVSQSNPNHTEGVFVVPRATWEQLLQRAFTSATYAENPDQVRVLAYTNHRVQNLNQQIRQAIYGSTLARFVVGERLIAHSPCLQDESIILQTSEECQVLDITPGQVDQWQVWHLEVETETGQMRQLQVLHEAEAPRLKTQLQHLAAAREWRLFWSLKQRFHEVHYSYCLTVHKSQGSTFQDVFIDWPNLRLNRRVTERNQLYYVAVTRAARRLFIPQ</sequence>
<dbReference type="EMBL" id="JTHE03000044">
    <property type="protein sequence ID" value="MCM1982802.1"/>
    <property type="molecule type" value="Genomic_DNA"/>
</dbReference>
<keyword evidence="1" id="KW-0547">Nucleotide-binding</keyword>
<accession>A0ABD4T239</accession>
<dbReference type="GO" id="GO:0005524">
    <property type="term" value="F:ATP binding"/>
    <property type="evidence" value="ECO:0007669"/>
    <property type="project" value="UniProtKB-KW"/>
</dbReference>
<dbReference type="CDD" id="cd18809">
    <property type="entry name" value="SF1_C_RecD"/>
    <property type="match status" value="1"/>
</dbReference>
<dbReference type="AlphaFoldDB" id="A0ABD4T239"/>
<feature type="domain" description="UvrD-like helicase C-terminal" evidence="3">
    <location>
        <begin position="384"/>
        <end position="434"/>
    </location>
</feature>
<dbReference type="RefSeq" id="WP_166274802.1">
    <property type="nucleotide sequence ID" value="NZ_JTHE03000044.1"/>
</dbReference>
<dbReference type="Pfam" id="PF13538">
    <property type="entry name" value="UvrD_C_2"/>
    <property type="match status" value="1"/>
</dbReference>
<dbReference type="Proteomes" id="UP000031561">
    <property type="component" value="Unassembled WGS sequence"/>
</dbReference>
<dbReference type="InterPro" id="IPR050534">
    <property type="entry name" value="Coronavir_polyprotein_1ab"/>
</dbReference>
<dbReference type="GO" id="GO:0003678">
    <property type="term" value="F:DNA helicase activity"/>
    <property type="evidence" value="ECO:0007669"/>
    <property type="project" value="UniProtKB-ARBA"/>
</dbReference>
<evidence type="ECO:0000256" key="2">
    <source>
        <dbReference type="ARBA" id="ARBA00022840"/>
    </source>
</evidence>
<proteinExistence type="predicted"/>
<protein>
    <submittedName>
        <fullName evidence="4">AAA family ATPase</fullName>
    </submittedName>
</protein>
<dbReference type="PANTHER" id="PTHR43788">
    <property type="entry name" value="DNA2/NAM7 HELICASE FAMILY MEMBER"/>
    <property type="match status" value="1"/>
</dbReference>
<evidence type="ECO:0000259" key="3">
    <source>
        <dbReference type="Pfam" id="PF13538"/>
    </source>
</evidence>
<dbReference type="InterPro" id="IPR027417">
    <property type="entry name" value="P-loop_NTPase"/>
</dbReference>
<dbReference type="Gene3D" id="2.30.30.780">
    <property type="match status" value="1"/>
</dbReference>
<organism evidence="4 5">
    <name type="scientific">Lyngbya confervoides BDU141951</name>
    <dbReference type="NCBI Taxonomy" id="1574623"/>
    <lineage>
        <taxon>Bacteria</taxon>
        <taxon>Bacillati</taxon>
        <taxon>Cyanobacteriota</taxon>
        <taxon>Cyanophyceae</taxon>
        <taxon>Oscillatoriophycideae</taxon>
        <taxon>Oscillatoriales</taxon>
        <taxon>Microcoleaceae</taxon>
        <taxon>Lyngbya</taxon>
    </lineage>
</organism>
<comment type="caution">
    <text evidence="4">The sequence shown here is derived from an EMBL/GenBank/DDBJ whole genome shotgun (WGS) entry which is preliminary data.</text>
</comment>
<keyword evidence="5" id="KW-1185">Reference proteome</keyword>
<dbReference type="InterPro" id="IPR027785">
    <property type="entry name" value="UvrD-like_helicase_C"/>
</dbReference>
<dbReference type="SUPFAM" id="SSF52540">
    <property type="entry name" value="P-loop containing nucleoside triphosphate hydrolases"/>
    <property type="match status" value="1"/>
</dbReference>